<protein>
    <submittedName>
        <fullName evidence="2">Uncharacterized protein</fullName>
    </submittedName>
</protein>
<dbReference type="AlphaFoldDB" id="A0A381PXA4"/>
<reference evidence="2" key="1">
    <citation type="submission" date="2018-05" db="EMBL/GenBank/DDBJ databases">
        <authorList>
            <person name="Lanie J.A."/>
            <person name="Ng W.-L."/>
            <person name="Kazmierczak K.M."/>
            <person name="Andrzejewski T.M."/>
            <person name="Davidsen T.M."/>
            <person name="Wayne K.J."/>
            <person name="Tettelin H."/>
            <person name="Glass J.I."/>
            <person name="Rusch D."/>
            <person name="Podicherti R."/>
            <person name="Tsui H.-C.T."/>
            <person name="Winkler M.E."/>
        </authorList>
    </citation>
    <scope>NUCLEOTIDE SEQUENCE</scope>
</reference>
<evidence type="ECO:0000313" key="2">
    <source>
        <dbReference type="EMBL" id="SUZ71665.1"/>
    </source>
</evidence>
<dbReference type="EMBL" id="UINC01001128">
    <property type="protein sequence ID" value="SUZ71665.1"/>
    <property type="molecule type" value="Genomic_DNA"/>
</dbReference>
<feature type="coiled-coil region" evidence="1">
    <location>
        <begin position="26"/>
        <end position="88"/>
    </location>
</feature>
<accession>A0A381PXA4</accession>
<name>A0A381PXA4_9ZZZZ</name>
<proteinExistence type="predicted"/>
<gene>
    <name evidence="2" type="ORF">METZ01_LOCUS24519</name>
</gene>
<evidence type="ECO:0000256" key="1">
    <source>
        <dbReference type="SAM" id="Coils"/>
    </source>
</evidence>
<organism evidence="2">
    <name type="scientific">marine metagenome</name>
    <dbReference type="NCBI Taxonomy" id="408172"/>
    <lineage>
        <taxon>unclassified sequences</taxon>
        <taxon>metagenomes</taxon>
        <taxon>ecological metagenomes</taxon>
    </lineage>
</organism>
<keyword evidence="1" id="KW-0175">Coiled coil</keyword>
<sequence length="338" mass="37726">MKPIIITIGILLAGLTVATLNLRTTNTELREQLQTALGYREQLNKQAEKYTRQRMEWDARLAELETQLLSTVTQLNNLSETLQEAREQVNPDYELLLERARREVAQNNPPQRRREGGMNVLSDPDAAFTVAEASVDSNYSSFFDLVRLSPTERETVGAAIVDFTANRLQLLRDMISGDLSPEIAAAYFGPNALLNNLSQILSQEQLEQLQDYELAANQQTTRDTYAGMFAGNNSTISGLTQELVLDVLMEELHSASNNFGAMVSANGSLAEAMGDRELAFERARNRLGNDLNQEQLAQYDRFAQEQSNTINFTLTASSTDGEQQQVQVMRVISDNPPN</sequence>